<evidence type="ECO:0000256" key="1">
    <source>
        <dbReference type="ARBA" id="ARBA00006226"/>
    </source>
</evidence>
<protein>
    <submittedName>
        <fullName evidence="3">Type II toxin-antitoxin system mRNA interferase toxin, RelE/StbE family</fullName>
    </submittedName>
</protein>
<reference evidence="4" key="1">
    <citation type="submission" date="2017-09" db="EMBL/GenBank/DDBJ databases">
        <authorList>
            <person name="Cho G.-S."/>
            <person name="Oguntoyinbo F.A."/>
            <person name="Cnockaert M."/>
            <person name="Kabisch J."/>
            <person name="Neve H."/>
            <person name="Bockelmann W."/>
            <person name="Wenning M."/>
            <person name="Franz C.M."/>
            <person name="Vandamme P."/>
        </authorList>
    </citation>
    <scope>NUCLEOTIDE SEQUENCE [LARGE SCALE GENOMIC DNA]</scope>
    <source>
        <strain evidence="4">MBT G8648</strain>
    </source>
</reference>
<keyword evidence="4" id="KW-1185">Reference proteome</keyword>
<comment type="similarity">
    <text evidence="1">Belongs to the RelE toxin family.</text>
</comment>
<gene>
    <name evidence="3" type="ORF">CPA45_13795</name>
</gene>
<dbReference type="PANTHER" id="PTHR33755">
    <property type="entry name" value="TOXIN PARE1-RELATED"/>
    <property type="match status" value="1"/>
</dbReference>
<evidence type="ECO:0000313" key="4">
    <source>
        <dbReference type="Proteomes" id="UP000218677"/>
    </source>
</evidence>
<comment type="caution">
    <text evidence="3">The sequence shown here is derived from an EMBL/GenBank/DDBJ whole genome shotgun (WGS) entry which is preliminary data.</text>
</comment>
<evidence type="ECO:0000313" key="3">
    <source>
        <dbReference type="EMBL" id="PCF95136.1"/>
    </source>
</evidence>
<dbReference type="RefSeq" id="WP_096652386.1">
    <property type="nucleotide sequence ID" value="NZ_NWUX01000012.1"/>
</dbReference>
<sequence length="95" mass="10583">MRVRWLALALRDLEGITDYIAQDSPGAALRMADRIELCVQGLERHPEQGRAGRVSSTRELVVTSTPYLVVYRLNTQSVDILRVLHGAQQWPPGGS</sequence>
<dbReference type="InterPro" id="IPR051803">
    <property type="entry name" value="TA_system_RelE-like_toxin"/>
</dbReference>
<keyword evidence="2" id="KW-1277">Toxin-antitoxin system</keyword>
<dbReference type="Pfam" id="PF05016">
    <property type="entry name" value="ParE_toxin"/>
    <property type="match status" value="1"/>
</dbReference>
<dbReference type="AlphaFoldDB" id="A0A2A4HK40"/>
<dbReference type="InterPro" id="IPR035093">
    <property type="entry name" value="RelE/ParE_toxin_dom_sf"/>
</dbReference>
<dbReference type="Proteomes" id="UP000218677">
    <property type="component" value="Unassembled WGS sequence"/>
</dbReference>
<dbReference type="PANTHER" id="PTHR33755:SF6">
    <property type="entry name" value="PLASMID STABILIZATION SYSTEM PROTEIN"/>
    <property type="match status" value="1"/>
</dbReference>
<dbReference type="EMBL" id="NWUX01000012">
    <property type="protein sequence ID" value="PCF95136.1"/>
    <property type="molecule type" value="Genomic_DNA"/>
</dbReference>
<evidence type="ECO:0000256" key="2">
    <source>
        <dbReference type="ARBA" id="ARBA00022649"/>
    </source>
</evidence>
<dbReference type="OrthoDB" id="9798046at2"/>
<accession>A0A2A4HK40</accession>
<dbReference type="InterPro" id="IPR007712">
    <property type="entry name" value="RelE/ParE_toxin"/>
</dbReference>
<dbReference type="NCBIfam" id="TIGR02385">
    <property type="entry name" value="RelE_StbE"/>
    <property type="match status" value="1"/>
</dbReference>
<name>A0A2A4HK40_9GAMM</name>
<dbReference type="Gene3D" id="3.30.2310.20">
    <property type="entry name" value="RelE-like"/>
    <property type="match status" value="1"/>
</dbReference>
<proteinExistence type="inferred from homology"/>
<organism evidence="3 4">
    <name type="scientific">Vreelandella nigrificans</name>
    <dbReference type="NCBI Taxonomy" id="2042704"/>
    <lineage>
        <taxon>Bacteria</taxon>
        <taxon>Pseudomonadati</taxon>
        <taxon>Pseudomonadota</taxon>
        <taxon>Gammaproteobacteria</taxon>
        <taxon>Oceanospirillales</taxon>
        <taxon>Halomonadaceae</taxon>
        <taxon>Vreelandella</taxon>
    </lineage>
</organism>